<organism evidence="1">
    <name type="scientific">Rhizophora mucronata</name>
    <name type="common">Asiatic mangrove</name>
    <dbReference type="NCBI Taxonomy" id="61149"/>
    <lineage>
        <taxon>Eukaryota</taxon>
        <taxon>Viridiplantae</taxon>
        <taxon>Streptophyta</taxon>
        <taxon>Embryophyta</taxon>
        <taxon>Tracheophyta</taxon>
        <taxon>Spermatophyta</taxon>
        <taxon>Magnoliopsida</taxon>
        <taxon>eudicotyledons</taxon>
        <taxon>Gunneridae</taxon>
        <taxon>Pentapetalae</taxon>
        <taxon>rosids</taxon>
        <taxon>fabids</taxon>
        <taxon>Malpighiales</taxon>
        <taxon>Rhizophoraceae</taxon>
        <taxon>Rhizophora</taxon>
    </lineage>
</organism>
<dbReference type="EMBL" id="GGEC01091496">
    <property type="protein sequence ID" value="MBX71980.1"/>
    <property type="molecule type" value="Transcribed_RNA"/>
</dbReference>
<dbReference type="AlphaFoldDB" id="A0A2P2QY92"/>
<accession>A0A2P2QY92</accession>
<reference evidence="1" key="1">
    <citation type="submission" date="2018-02" db="EMBL/GenBank/DDBJ databases">
        <title>Rhizophora mucronata_Transcriptome.</title>
        <authorList>
            <person name="Meera S.P."/>
            <person name="Sreeshan A."/>
            <person name="Augustine A."/>
        </authorList>
    </citation>
    <scope>NUCLEOTIDE SEQUENCE</scope>
    <source>
        <tissue evidence="1">Leaf</tissue>
    </source>
</reference>
<proteinExistence type="predicted"/>
<protein>
    <submittedName>
        <fullName evidence="1">Uncharacterized protein</fullName>
    </submittedName>
</protein>
<name>A0A2P2QY92_RHIMU</name>
<sequence>MLVSFHECSGSPRHTNCNVLTKTSGSFKLLKMCFIVKFLYSVLFS</sequence>
<evidence type="ECO:0000313" key="1">
    <source>
        <dbReference type="EMBL" id="MBX71980.1"/>
    </source>
</evidence>